<dbReference type="InterPro" id="IPR014001">
    <property type="entry name" value="Helicase_ATP-bd"/>
</dbReference>
<organism evidence="14 15">
    <name type="scientific">Ottowia oryzae</name>
    <dbReference type="NCBI Taxonomy" id="2109914"/>
    <lineage>
        <taxon>Bacteria</taxon>
        <taxon>Pseudomonadati</taxon>
        <taxon>Pseudomonadota</taxon>
        <taxon>Betaproteobacteria</taxon>
        <taxon>Burkholderiales</taxon>
        <taxon>Comamonadaceae</taxon>
        <taxon>Ottowia</taxon>
    </lineage>
</organism>
<evidence type="ECO:0000256" key="7">
    <source>
        <dbReference type="ARBA" id="ARBA00023204"/>
    </source>
</evidence>
<dbReference type="Gene3D" id="3.40.50.300">
    <property type="entry name" value="P-loop containing nucleotide triphosphate hydrolases"/>
    <property type="match status" value="2"/>
</dbReference>
<dbReference type="GO" id="GO:0003677">
    <property type="term" value="F:DNA binding"/>
    <property type="evidence" value="ECO:0007669"/>
    <property type="project" value="UniProtKB-KW"/>
</dbReference>
<dbReference type="PROSITE" id="PS51194">
    <property type="entry name" value="HELICASE_CTER"/>
    <property type="match status" value="1"/>
</dbReference>
<dbReference type="CDD" id="cd18796">
    <property type="entry name" value="SF2_C_LHR"/>
    <property type="match status" value="1"/>
</dbReference>
<dbReference type="PANTHER" id="PTHR47962:SF3">
    <property type="entry name" value="LARGE ATP-DEPENDENT HELICASE-RELATED PROTEIN"/>
    <property type="match status" value="1"/>
</dbReference>
<accession>A0A2S0MDW1</accession>
<feature type="compositionally biased region" description="Pro residues" evidence="11">
    <location>
        <begin position="1"/>
        <end position="11"/>
    </location>
</feature>
<evidence type="ECO:0000313" key="14">
    <source>
        <dbReference type="EMBL" id="AVO34085.1"/>
    </source>
</evidence>
<feature type="region of interest" description="Disordered" evidence="11">
    <location>
        <begin position="932"/>
        <end position="1002"/>
    </location>
</feature>
<evidence type="ECO:0000256" key="2">
    <source>
        <dbReference type="ARBA" id="ARBA00022763"/>
    </source>
</evidence>
<dbReference type="SUPFAM" id="SSF52540">
    <property type="entry name" value="P-loop containing nucleoside triphosphate hydrolases"/>
    <property type="match status" value="1"/>
</dbReference>
<dbReference type="Pfam" id="PF08494">
    <property type="entry name" value="DEAD_assoc"/>
    <property type="match status" value="1"/>
</dbReference>
<evidence type="ECO:0000259" key="12">
    <source>
        <dbReference type="PROSITE" id="PS51192"/>
    </source>
</evidence>
<dbReference type="SMART" id="SM00490">
    <property type="entry name" value="HELICc"/>
    <property type="match status" value="1"/>
</dbReference>
<dbReference type="InterPro" id="IPR013701">
    <property type="entry name" value="Lhr-like_DEAD/DEAH_assoc"/>
</dbReference>
<evidence type="ECO:0000259" key="13">
    <source>
        <dbReference type="PROSITE" id="PS51194"/>
    </source>
</evidence>
<keyword evidence="14" id="KW-0436">Ligase</keyword>
<name>A0A2S0MDW1_9BURK</name>
<keyword evidence="3" id="KW-0378">Hydrolase</keyword>
<feature type="region of interest" description="Disordered" evidence="11">
    <location>
        <begin position="277"/>
        <end position="299"/>
    </location>
</feature>
<evidence type="ECO:0000256" key="6">
    <source>
        <dbReference type="ARBA" id="ARBA00023125"/>
    </source>
</evidence>
<keyword evidence="5" id="KW-0067">ATP-binding</keyword>
<dbReference type="GO" id="GO:0005524">
    <property type="term" value="F:ATP binding"/>
    <property type="evidence" value="ECO:0007669"/>
    <property type="project" value="UniProtKB-KW"/>
</dbReference>
<protein>
    <submittedName>
        <fullName evidence="14">DNA ligase-associated DEXH box helicase</fullName>
    </submittedName>
</protein>
<sequence>MSRAKPPPCPSRPIGAPASADAPSPSAPKAKHRRPNAQPAPSATAPDAATRWLAERGWAPFDFQREVWQAMAQGRSGLLHASTGAGKTLAVWLGLLMHFSAPAQAALALAATKTKAKLPPAPPLTVLWLTPMRALAADTLRALRAPMAALAPDWTAGLRTGDTPAGERAAQTRRLPTLLVTTPESLSLLLSRADAHDTLGRVGAVVVDEWHELLGSKRGVQVQLALARLASWNPALMVWGMSATLGNLPEALDALVRPLQPADAAQGKRETTNLIAAGAGPTSAGGQKSSHPPASNHTPPPALIRGLLPKDLVIDTLLPARAERFAWAGHMGLQMLPQVAEVIDGAGSTLIFTNTRSQAERWYQALIEARPDLAGVLALHHGSLDKSVRDWVELGLKEGRLKAVVATSSLDLGVDFLPVERVLQIGSAKGVARLLQRAGRSGHAPGRTSRITLVPTHSLEIVEGAAAREAVAAGQIESRHSPRAPRDVLVQHLVTVALGGGFVPDALLAEVRRTAAYADLPDDEWRWCLDFVRQGGPSLAAYPDFRRVVPGDDGVWRVPDARLARRHRSNIGTIVSDAAVSVQFVGGARLGSVEESFIARLKPGDVFMFAGRLLELVRVHEMTAQVRRAPAGSPALPRWNGGRMPLSNTLADALVRQFAAYARGERASPEIDRVAPLLALQQQWSRLPVPGELLAETLKTREGWHLFLYPFAGRQVHTGLAGLLAWRAARGQPGTFSMAFNDYGLELLSPTPIDWAALLPDMLALPAEHAADLARGQRPALLAEVLDSLNAGELARRRFREIARISGLIFQSHPGEQRSSRQLQASASLYYEVFQQHDPGNQLLLQAQQELLEQELDVDRLADTLQKMQQQALMVQALQRPSPLSFPLMVERFRERLSNEPLATRIARMVADLEKAAGASAAEEAAGAAGAADAPASAPSGSGASASAAPNSVRQALDLSAPDAPRQPGRRRTRRRGDGNSGSGDTGAPVPRPRLARRRGAG</sequence>
<keyword evidence="7" id="KW-0234">DNA repair</keyword>
<feature type="coiled-coil region" evidence="10">
    <location>
        <begin position="844"/>
        <end position="871"/>
    </location>
</feature>
<dbReference type="InterPro" id="IPR027417">
    <property type="entry name" value="P-loop_NTPase"/>
</dbReference>
<evidence type="ECO:0000256" key="5">
    <source>
        <dbReference type="ARBA" id="ARBA00022840"/>
    </source>
</evidence>
<evidence type="ECO:0000256" key="4">
    <source>
        <dbReference type="ARBA" id="ARBA00022806"/>
    </source>
</evidence>
<keyword evidence="6" id="KW-0238">DNA-binding</keyword>
<dbReference type="OrthoDB" id="9815222at2"/>
<dbReference type="InterPro" id="IPR017170">
    <property type="entry name" value="Lhr-like"/>
</dbReference>
<evidence type="ECO:0000256" key="9">
    <source>
        <dbReference type="ARBA" id="ARBA00093467"/>
    </source>
</evidence>
<dbReference type="GO" id="GO:0006281">
    <property type="term" value="P:DNA repair"/>
    <property type="evidence" value="ECO:0007669"/>
    <property type="project" value="UniProtKB-KW"/>
</dbReference>
<evidence type="ECO:0000256" key="1">
    <source>
        <dbReference type="ARBA" id="ARBA00022741"/>
    </source>
</evidence>
<dbReference type="KEGG" id="otk:C6570_07375"/>
<evidence type="ECO:0000256" key="10">
    <source>
        <dbReference type="SAM" id="Coils"/>
    </source>
</evidence>
<dbReference type="Pfam" id="PF00271">
    <property type="entry name" value="Helicase_C"/>
    <property type="match status" value="1"/>
</dbReference>
<dbReference type="GO" id="GO:0016887">
    <property type="term" value="F:ATP hydrolysis activity"/>
    <property type="evidence" value="ECO:0007669"/>
    <property type="project" value="TreeGrafter"/>
</dbReference>
<feature type="compositionally biased region" description="Low complexity" evidence="11">
    <location>
        <begin position="932"/>
        <end position="949"/>
    </location>
</feature>
<keyword evidence="4" id="KW-0347">Helicase</keyword>
<evidence type="ECO:0000256" key="3">
    <source>
        <dbReference type="ARBA" id="ARBA00022801"/>
    </source>
</evidence>
<keyword evidence="2" id="KW-0227">DNA damage</keyword>
<gene>
    <name evidence="14" type="ORF">C6570_07375</name>
</gene>
<feature type="compositionally biased region" description="Polar residues" evidence="11">
    <location>
        <begin position="284"/>
        <end position="297"/>
    </location>
</feature>
<dbReference type="EMBL" id="CP027666">
    <property type="protein sequence ID" value="AVO34085.1"/>
    <property type="molecule type" value="Genomic_DNA"/>
</dbReference>
<dbReference type="PANTHER" id="PTHR47962">
    <property type="entry name" value="ATP-DEPENDENT HELICASE LHR-RELATED-RELATED"/>
    <property type="match status" value="1"/>
</dbReference>
<feature type="region of interest" description="Disordered" evidence="11">
    <location>
        <begin position="1"/>
        <end position="46"/>
    </location>
</feature>
<dbReference type="AlphaFoldDB" id="A0A2S0MDW1"/>
<dbReference type="InterPro" id="IPR001650">
    <property type="entry name" value="Helicase_C-like"/>
</dbReference>
<proteinExistence type="inferred from homology"/>
<dbReference type="GO" id="GO:0016874">
    <property type="term" value="F:ligase activity"/>
    <property type="evidence" value="ECO:0007669"/>
    <property type="project" value="UniProtKB-KW"/>
</dbReference>
<dbReference type="Pfam" id="PF19306">
    <property type="entry name" value="WHD_Lhr"/>
    <property type="match status" value="1"/>
</dbReference>
<reference evidence="14 15" key="1">
    <citation type="submission" date="2018-03" db="EMBL/GenBank/DDBJ databases">
        <title>Genome sequencing of Ottowia sp.</title>
        <authorList>
            <person name="Kim S.-J."/>
            <person name="Heo J."/>
            <person name="Kwon S.-W."/>
        </authorList>
    </citation>
    <scope>NUCLEOTIDE SEQUENCE [LARGE SCALE GENOMIC DNA]</scope>
    <source>
        <strain evidence="14 15">KADR8-3</strain>
    </source>
</reference>
<dbReference type="InterPro" id="IPR045628">
    <property type="entry name" value="Lhr_WH_dom"/>
</dbReference>
<feature type="domain" description="Helicase ATP-binding" evidence="12">
    <location>
        <begin position="68"/>
        <end position="263"/>
    </location>
</feature>
<dbReference type="InterPro" id="IPR052511">
    <property type="entry name" value="ATP-dep_Helicase"/>
</dbReference>
<evidence type="ECO:0000313" key="15">
    <source>
        <dbReference type="Proteomes" id="UP000239709"/>
    </source>
</evidence>
<keyword evidence="8" id="KW-0413">Isomerase</keyword>
<dbReference type="InterPro" id="IPR011545">
    <property type="entry name" value="DEAD/DEAH_box_helicase_dom"/>
</dbReference>
<feature type="compositionally biased region" description="Low complexity" evidence="11">
    <location>
        <begin position="16"/>
        <end position="28"/>
    </location>
</feature>
<dbReference type="PROSITE" id="PS51192">
    <property type="entry name" value="HELICASE_ATP_BIND_1"/>
    <property type="match status" value="1"/>
</dbReference>
<dbReference type="Proteomes" id="UP000239709">
    <property type="component" value="Chromosome"/>
</dbReference>
<keyword evidence="10" id="KW-0175">Coiled coil</keyword>
<evidence type="ECO:0000256" key="11">
    <source>
        <dbReference type="SAM" id="MobiDB-lite"/>
    </source>
</evidence>
<comment type="similarity">
    <text evidence="9">Belongs to the Lhr helicase family. Lhr-Core subfamily.</text>
</comment>
<feature type="domain" description="Helicase C-terminal" evidence="13">
    <location>
        <begin position="335"/>
        <end position="497"/>
    </location>
</feature>
<dbReference type="PIRSF" id="PIRSF037307">
    <property type="entry name" value="Lhr-like_helic_prd"/>
    <property type="match status" value="1"/>
</dbReference>
<dbReference type="Pfam" id="PF00270">
    <property type="entry name" value="DEAD"/>
    <property type="match status" value="1"/>
</dbReference>
<dbReference type="RefSeq" id="WP_106702640.1">
    <property type="nucleotide sequence ID" value="NZ_CP027666.1"/>
</dbReference>
<keyword evidence="15" id="KW-1185">Reference proteome</keyword>
<dbReference type="GO" id="GO:0004386">
    <property type="term" value="F:helicase activity"/>
    <property type="evidence" value="ECO:0007669"/>
    <property type="project" value="UniProtKB-KW"/>
</dbReference>
<dbReference type="SMART" id="SM00487">
    <property type="entry name" value="DEXDc"/>
    <property type="match status" value="1"/>
</dbReference>
<evidence type="ECO:0000256" key="8">
    <source>
        <dbReference type="ARBA" id="ARBA00023235"/>
    </source>
</evidence>
<keyword evidence="1" id="KW-0547">Nucleotide-binding</keyword>
<feature type="compositionally biased region" description="Low complexity" evidence="11">
    <location>
        <begin position="37"/>
        <end position="46"/>
    </location>
</feature>